<feature type="chain" id="PRO_5034852688" evidence="1">
    <location>
        <begin position="16"/>
        <end position="136"/>
    </location>
</feature>
<protein>
    <submittedName>
        <fullName evidence="2">Uncharacterized protein</fullName>
    </submittedName>
</protein>
<keyword evidence="1" id="KW-0732">Signal</keyword>
<gene>
    <name evidence="2" type="ORF">I9W82_003076</name>
</gene>
<dbReference type="EMBL" id="JAEOAQ010000003">
    <property type="protein sequence ID" value="KAG5419309.1"/>
    <property type="molecule type" value="Genomic_DNA"/>
</dbReference>
<dbReference type="GeneID" id="93651705"/>
<keyword evidence="3" id="KW-1185">Reference proteome</keyword>
<evidence type="ECO:0000256" key="1">
    <source>
        <dbReference type="SAM" id="SignalP"/>
    </source>
</evidence>
<reference evidence="2 3" key="1">
    <citation type="submission" date="2020-12" db="EMBL/GenBank/DDBJ databases">
        <title>Effect of drift, selection, and recombination on the evolution of hybrid genomes in Candida yeast pathogens.</title>
        <authorList>
            <person name="Mixao V."/>
            <person name="Ksiezopolska E."/>
            <person name="Saus E."/>
            <person name="Boekhout T."/>
            <person name="Gacser A."/>
            <person name="Gabaldon T."/>
        </authorList>
    </citation>
    <scope>NUCLEOTIDE SEQUENCE [LARGE SCALE GENOMIC DNA]</scope>
    <source>
        <strain evidence="2 3">BP57</strain>
    </source>
</reference>
<dbReference type="Proteomes" id="UP000669133">
    <property type="component" value="Unassembled WGS sequence"/>
</dbReference>
<name>A0A8H7ZFQ2_9ASCO</name>
<sequence length="136" mass="15417">MRFVVPLALGHSVSGLFIDTSDYSPYPPTTDQASIYYNSTIPENQKFPYTSQYEKLYGKEVVSCMKQVEALFSKEVVSCSKGPSVVSLTSHEDVANCQCIFMKYVEEDCFDTGLNDNGMWDLEKLDYPNCKFNKET</sequence>
<organism evidence="2 3">
    <name type="scientific">Candida metapsilosis</name>
    <dbReference type="NCBI Taxonomy" id="273372"/>
    <lineage>
        <taxon>Eukaryota</taxon>
        <taxon>Fungi</taxon>
        <taxon>Dikarya</taxon>
        <taxon>Ascomycota</taxon>
        <taxon>Saccharomycotina</taxon>
        <taxon>Pichiomycetes</taxon>
        <taxon>Debaryomycetaceae</taxon>
        <taxon>Candida/Lodderomyces clade</taxon>
        <taxon>Candida</taxon>
    </lineage>
</organism>
<dbReference type="OrthoDB" id="4020422at2759"/>
<feature type="signal peptide" evidence="1">
    <location>
        <begin position="1"/>
        <end position="15"/>
    </location>
</feature>
<comment type="caution">
    <text evidence="2">The sequence shown here is derived from an EMBL/GenBank/DDBJ whole genome shotgun (WGS) entry which is preliminary data.</text>
</comment>
<dbReference type="RefSeq" id="XP_067548425.1">
    <property type="nucleotide sequence ID" value="XM_067692002.1"/>
</dbReference>
<evidence type="ECO:0000313" key="3">
    <source>
        <dbReference type="Proteomes" id="UP000669133"/>
    </source>
</evidence>
<accession>A0A8H7ZFQ2</accession>
<dbReference type="AlphaFoldDB" id="A0A8H7ZFQ2"/>
<proteinExistence type="predicted"/>
<evidence type="ECO:0000313" key="2">
    <source>
        <dbReference type="EMBL" id="KAG5419309.1"/>
    </source>
</evidence>